<sequence>ELMQRGKEMCCTGKMIFTWNTSCKYHPGHCNVPNITSALSQLEAAFCLGCFGSDRRPSLLPFF</sequence>
<gene>
    <name evidence="1" type="ORF">ILYODFUR_020891</name>
</gene>
<dbReference type="Proteomes" id="UP001482620">
    <property type="component" value="Unassembled WGS sequence"/>
</dbReference>
<dbReference type="EMBL" id="JAHRIQ010060113">
    <property type="protein sequence ID" value="MEQ2240996.1"/>
    <property type="molecule type" value="Genomic_DNA"/>
</dbReference>
<keyword evidence="2" id="KW-1185">Reference proteome</keyword>
<comment type="caution">
    <text evidence="1">The sequence shown here is derived from an EMBL/GenBank/DDBJ whole genome shotgun (WGS) entry which is preliminary data.</text>
</comment>
<evidence type="ECO:0000313" key="2">
    <source>
        <dbReference type="Proteomes" id="UP001482620"/>
    </source>
</evidence>
<protein>
    <submittedName>
        <fullName evidence="1">Uncharacterized protein</fullName>
    </submittedName>
</protein>
<name>A0ABV0U9S0_9TELE</name>
<proteinExistence type="predicted"/>
<accession>A0ABV0U9S0</accession>
<reference evidence="1 2" key="1">
    <citation type="submission" date="2021-06" db="EMBL/GenBank/DDBJ databases">
        <authorList>
            <person name="Palmer J.M."/>
        </authorList>
    </citation>
    <scope>NUCLEOTIDE SEQUENCE [LARGE SCALE GENOMIC DNA]</scope>
    <source>
        <strain evidence="2">if_2019</strain>
        <tissue evidence="1">Muscle</tissue>
    </source>
</reference>
<organism evidence="1 2">
    <name type="scientific">Ilyodon furcidens</name>
    <name type="common">goldbreast splitfin</name>
    <dbReference type="NCBI Taxonomy" id="33524"/>
    <lineage>
        <taxon>Eukaryota</taxon>
        <taxon>Metazoa</taxon>
        <taxon>Chordata</taxon>
        <taxon>Craniata</taxon>
        <taxon>Vertebrata</taxon>
        <taxon>Euteleostomi</taxon>
        <taxon>Actinopterygii</taxon>
        <taxon>Neopterygii</taxon>
        <taxon>Teleostei</taxon>
        <taxon>Neoteleostei</taxon>
        <taxon>Acanthomorphata</taxon>
        <taxon>Ovalentaria</taxon>
        <taxon>Atherinomorphae</taxon>
        <taxon>Cyprinodontiformes</taxon>
        <taxon>Goodeidae</taxon>
        <taxon>Ilyodon</taxon>
    </lineage>
</organism>
<feature type="non-terminal residue" evidence="1">
    <location>
        <position position="1"/>
    </location>
</feature>
<evidence type="ECO:0000313" key="1">
    <source>
        <dbReference type="EMBL" id="MEQ2240996.1"/>
    </source>
</evidence>